<dbReference type="InterPro" id="IPR013663">
    <property type="entry name" value="Helicase_SWF/SNF/SWI_bac"/>
</dbReference>
<evidence type="ECO:0000259" key="4">
    <source>
        <dbReference type="PROSITE" id="PS51192"/>
    </source>
</evidence>
<dbReference type="SMART" id="SM00487">
    <property type="entry name" value="DEXDc"/>
    <property type="match status" value="1"/>
</dbReference>
<keyword evidence="1" id="KW-0378">Hydrolase</keyword>
<keyword evidence="2" id="KW-0862">Zinc</keyword>
<dbReference type="PROSITE" id="PS51194">
    <property type="entry name" value="HELICASE_CTER"/>
    <property type="match status" value="1"/>
</dbReference>
<keyword evidence="2" id="KW-0479">Metal-binding</keyword>
<organism evidence="6 7">
    <name type="scientific">Streptococcus merionis</name>
    <dbReference type="NCBI Taxonomy" id="400065"/>
    <lineage>
        <taxon>Bacteria</taxon>
        <taxon>Bacillati</taxon>
        <taxon>Bacillota</taxon>
        <taxon>Bacilli</taxon>
        <taxon>Lactobacillales</taxon>
        <taxon>Streptococcaceae</taxon>
        <taxon>Streptococcus</taxon>
    </lineage>
</organism>
<dbReference type="InterPro" id="IPR014001">
    <property type="entry name" value="Helicase_ATP-bd"/>
</dbReference>
<dbReference type="OrthoDB" id="9760715at2"/>
<proteinExistence type="predicted"/>
<feature type="domain" description="Helicase C-terminal" evidence="5">
    <location>
        <begin position="867"/>
        <end position="1016"/>
    </location>
</feature>
<keyword evidence="7" id="KW-1185">Reference proteome</keyword>
<protein>
    <submittedName>
        <fullName evidence="6">SWF/SNF family helicase</fullName>
    </submittedName>
</protein>
<evidence type="ECO:0000313" key="6">
    <source>
        <dbReference type="EMBL" id="SNU89096.1"/>
    </source>
</evidence>
<accession>A0A239SUU9</accession>
<dbReference type="CDD" id="cd18793">
    <property type="entry name" value="SF2_C_SNF"/>
    <property type="match status" value="1"/>
</dbReference>
<gene>
    <name evidence="6" type="ORF">SAMEA4412692_01346</name>
</gene>
<dbReference type="InterPro" id="IPR049730">
    <property type="entry name" value="SNF2/RAD54-like_C"/>
</dbReference>
<dbReference type="Pfam" id="PF00176">
    <property type="entry name" value="SNF2-rel_dom"/>
    <property type="match status" value="1"/>
</dbReference>
<dbReference type="AlphaFoldDB" id="A0A239SUU9"/>
<keyword evidence="2" id="KW-0863">Zinc-finger</keyword>
<dbReference type="GO" id="GO:0016787">
    <property type="term" value="F:hydrolase activity"/>
    <property type="evidence" value="ECO:0007669"/>
    <property type="project" value="UniProtKB-KW"/>
</dbReference>
<name>A0A239SUU9_9STRE</name>
<dbReference type="GO" id="GO:0008270">
    <property type="term" value="F:zinc ion binding"/>
    <property type="evidence" value="ECO:0007669"/>
    <property type="project" value="UniProtKB-KW"/>
</dbReference>
<keyword evidence="6" id="KW-0347">Helicase</keyword>
<evidence type="ECO:0000259" key="3">
    <source>
        <dbReference type="PROSITE" id="PS50966"/>
    </source>
</evidence>
<dbReference type="Proteomes" id="UP000215185">
    <property type="component" value="Chromosome 1"/>
</dbReference>
<reference evidence="6 7" key="1">
    <citation type="submission" date="2017-06" db="EMBL/GenBank/DDBJ databases">
        <authorList>
            <consortium name="Pathogen Informatics"/>
        </authorList>
    </citation>
    <scope>NUCLEOTIDE SEQUENCE [LARGE SCALE GENOMIC DNA]</scope>
    <source>
        <strain evidence="6 7">NCTC13788</strain>
    </source>
</reference>
<dbReference type="Gene3D" id="3.40.50.300">
    <property type="entry name" value="P-loop containing nucleotide triphosphate hydrolases"/>
    <property type="match status" value="1"/>
</dbReference>
<dbReference type="EMBL" id="LT906439">
    <property type="protein sequence ID" value="SNU89096.1"/>
    <property type="molecule type" value="Genomic_DNA"/>
</dbReference>
<dbReference type="Pfam" id="PF00271">
    <property type="entry name" value="Helicase_C"/>
    <property type="match status" value="1"/>
</dbReference>
<keyword evidence="6" id="KW-0067">ATP-binding</keyword>
<dbReference type="eggNOG" id="COG0553">
    <property type="taxonomic scope" value="Bacteria"/>
</dbReference>
<dbReference type="SUPFAM" id="SSF52540">
    <property type="entry name" value="P-loop containing nucleoside triphosphate hydrolases"/>
    <property type="match status" value="2"/>
</dbReference>
<dbReference type="KEGG" id="smen:SAMEA4412692_1346"/>
<dbReference type="InterPro" id="IPR038718">
    <property type="entry name" value="SNF2-like_sf"/>
</dbReference>
<dbReference type="InterPro" id="IPR007527">
    <property type="entry name" value="Znf_SWIM"/>
</dbReference>
<evidence type="ECO:0000259" key="5">
    <source>
        <dbReference type="PROSITE" id="PS51194"/>
    </source>
</evidence>
<dbReference type="SMART" id="SM00490">
    <property type="entry name" value="HELICc"/>
    <property type="match status" value="1"/>
</dbReference>
<dbReference type="Pfam" id="PF08455">
    <property type="entry name" value="SNF2_assoc"/>
    <property type="match status" value="1"/>
</dbReference>
<dbReference type="GO" id="GO:0005524">
    <property type="term" value="F:ATP binding"/>
    <property type="evidence" value="ECO:0007669"/>
    <property type="project" value="InterPro"/>
</dbReference>
<evidence type="ECO:0000313" key="7">
    <source>
        <dbReference type="Proteomes" id="UP000215185"/>
    </source>
</evidence>
<feature type="domain" description="SWIM-type" evidence="3">
    <location>
        <begin position="39"/>
        <end position="74"/>
    </location>
</feature>
<dbReference type="InterPro" id="IPR000330">
    <property type="entry name" value="SNF2_N"/>
</dbReference>
<evidence type="ECO:0000256" key="2">
    <source>
        <dbReference type="PROSITE-ProRule" id="PRU00325"/>
    </source>
</evidence>
<dbReference type="Gene3D" id="3.40.50.10810">
    <property type="entry name" value="Tandem AAA-ATPase domain"/>
    <property type="match status" value="1"/>
</dbReference>
<dbReference type="PROSITE" id="PS51192">
    <property type="entry name" value="HELICASE_ATP_BIND_1"/>
    <property type="match status" value="1"/>
</dbReference>
<sequence>MSRLMPGYVRNQGIELYENQALKNIVIEDEVIIAEIEGHQMTFSFEDSLIHCDCDLFGKKGFCQHLAAMEYFLKNDEQGQELADAVQSSSQQIQEEARQKSVGSEFLDRVSTDHRQHLPQYQLEAEGQYSSLDRQLVWTLKILRLPDTRSYIIRDIKAFLKTLKSGKEYQIGKNYFESISLRQFDKPSQQVISFLNKLLPDAVDFDTSFYLPNFGRNLRLSEGFLEEGITVLQGLAHFQLVLDEQVFDGLRFEDLTVDAPLFRFDVKVEQTFIELSLAEAAYYFFFQGRYLFYGGTFYRLTNRQQTLLQAFKTLPETDNGLRILQVDLEDKDRLALLLLDLQEMGSLKAPKNLKIHDFDAFFEFTRLDNDVVRLQMALDFNKVWIPDQESLWRLPFAIHYPHLEQIYQLMEKYGFKAGFTSEKPLIHSQDFYDFYTVILPAFEEMGDVVLSESLSETYSSSQPKLHLDLTDDFLDVSFDFQDVTADEISAAYEALQSEQSYYVTESGKMIIFDEETKRVNHTLQELRAQLLPNGHVKLSTLSAMQLASDFQGNDQISLSQSFQSLLDDLRFPEQFELGAFKLNAKLRDYQLLGVKWLSMLAHYGLGGILADDMGLGKTLQAIAFLSYGLKAGQKALILAPSSLIYNWQDEFAKFTPHIDVVVSYGSKAQRVELLAGDHQVIVTSYASFRQDFEEFQEKTFDLLILDEAQVMKNDQTKIAHHLRQFEVKSCFALSGTPIENRLTEIWSIFQIVLPDLLPAKRAFNKLSAKEVARVIQPFVLRRRKEEVLAELPDLLEINQINELTDDQKAIYLAQIQQLRDSLSGASDSEINRKKIEILSAITRLRQICNTPQLFMPDYTGDSGKLESLRQLLRQVKEGNHRVLIFSQFRGMLEIIQKELETLEISSYTITGATKSDERQEITRAFNAGSRDAVLISLKAGGVGINLTGADTVILVDLWWNPAVEDQAVARAYRMGQQKNVEFYRLITRGTIEEKIQALQDNKRQLITTVLDGQDMRASLSADDIREILSLPIQ</sequence>
<dbReference type="InterPro" id="IPR001650">
    <property type="entry name" value="Helicase_C-like"/>
</dbReference>
<dbReference type="STRING" id="1123308.GCA_000380085_00710"/>
<keyword evidence="6" id="KW-0547">Nucleotide-binding</keyword>
<evidence type="ECO:0000256" key="1">
    <source>
        <dbReference type="ARBA" id="ARBA00022801"/>
    </source>
</evidence>
<feature type="domain" description="Helicase ATP-binding" evidence="4">
    <location>
        <begin position="598"/>
        <end position="755"/>
    </location>
</feature>
<dbReference type="RefSeq" id="WP_018373279.1">
    <property type="nucleotide sequence ID" value="NZ_LT906439.1"/>
</dbReference>
<dbReference type="GO" id="GO:0004386">
    <property type="term" value="F:helicase activity"/>
    <property type="evidence" value="ECO:0007669"/>
    <property type="project" value="UniProtKB-KW"/>
</dbReference>
<dbReference type="InterPro" id="IPR027417">
    <property type="entry name" value="P-loop_NTPase"/>
</dbReference>
<dbReference type="PANTHER" id="PTHR10799">
    <property type="entry name" value="SNF2/RAD54 HELICASE FAMILY"/>
    <property type="match status" value="1"/>
</dbReference>
<dbReference type="PROSITE" id="PS50966">
    <property type="entry name" value="ZF_SWIM"/>
    <property type="match status" value="1"/>
</dbReference>